<dbReference type="RefSeq" id="WP_254014927.1">
    <property type="nucleotide sequence ID" value="NZ_JAMZMM010000508.1"/>
</dbReference>
<sequence>MKLCRYCGIEQDEENFSIAAIVSGKTYRRHKCRSCKQLRQKERRHEIYAGFAEYKKTLFCTKCGFADYRALDFHHLDPGEKDFAIADFVSRGASLARIKGEIEKCVVLCANCHRIEHYNYGM</sequence>
<dbReference type="EMBL" id="JAMZMM010000508">
    <property type="protein sequence ID" value="MCP2732202.1"/>
    <property type="molecule type" value="Genomic_DNA"/>
</dbReference>
<evidence type="ECO:0008006" key="3">
    <source>
        <dbReference type="Google" id="ProtNLM"/>
    </source>
</evidence>
<comment type="caution">
    <text evidence="1">The sequence shown here is derived from an EMBL/GenBank/DDBJ whole genome shotgun (WGS) entry which is preliminary data.</text>
</comment>
<accession>A0AAE3H0U9</accession>
<gene>
    <name evidence="1" type="ORF">NJ959_27610</name>
</gene>
<organism evidence="1 2">
    <name type="scientific">Limnofasciculus baicalensis BBK-W-15</name>
    <dbReference type="NCBI Taxonomy" id="2699891"/>
    <lineage>
        <taxon>Bacteria</taxon>
        <taxon>Bacillati</taxon>
        <taxon>Cyanobacteriota</taxon>
        <taxon>Cyanophyceae</taxon>
        <taxon>Coleofasciculales</taxon>
        <taxon>Coleofasciculaceae</taxon>
        <taxon>Limnofasciculus</taxon>
        <taxon>Limnofasciculus baicalensis</taxon>
    </lineage>
</organism>
<name>A0AAE3H0U9_9CYAN</name>
<evidence type="ECO:0000313" key="1">
    <source>
        <dbReference type="EMBL" id="MCP2732202.1"/>
    </source>
</evidence>
<proteinExistence type="predicted"/>
<keyword evidence="2" id="KW-1185">Reference proteome</keyword>
<dbReference type="Proteomes" id="UP001204953">
    <property type="component" value="Unassembled WGS sequence"/>
</dbReference>
<evidence type="ECO:0000313" key="2">
    <source>
        <dbReference type="Proteomes" id="UP001204953"/>
    </source>
</evidence>
<reference evidence="1" key="1">
    <citation type="submission" date="2022-06" db="EMBL/GenBank/DDBJ databases">
        <title>New cyanobacteria of genus Symplocastrum in benthos of Lake Baikal.</title>
        <authorList>
            <person name="Sorokovikova E."/>
            <person name="Tikhonova I."/>
            <person name="Krasnopeev A."/>
            <person name="Evseev P."/>
            <person name="Gladkikh A."/>
            <person name="Belykh O."/>
        </authorList>
    </citation>
    <scope>NUCLEOTIDE SEQUENCE</scope>
    <source>
        <strain evidence="1">BBK-W-15</strain>
    </source>
</reference>
<protein>
    <recommendedName>
        <fullName evidence="3">HNH endonuclease</fullName>
    </recommendedName>
</protein>
<dbReference type="AlphaFoldDB" id="A0AAE3H0U9"/>